<evidence type="ECO:0000313" key="3">
    <source>
        <dbReference type="Proteomes" id="UP000674318"/>
    </source>
</evidence>
<protein>
    <submittedName>
        <fullName evidence="2">Uncharacterized protein</fullName>
    </submittedName>
</protein>
<evidence type="ECO:0000313" key="2">
    <source>
        <dbReference type="EMBL" id="KAG5506446.1"/>
    </source>
</evidence>
<accession>A0A836I867</accession>
<dbReference type="AlphaFoldDB" id="A0A836I867"/>
<comment type="caution">
    <text evidence="2">The sequence shown here is derived from an EMBL/GenBank/DDBJ whole genome shotgun (WGS) entry which is preliminary data.</text>
</comment>
<dbReference type="RefSeq" id="XP_067757608.1">
    <property type="nucleotide sequence ID" value="XM_067901902.1"/>
</dbReference>
<dbReference type="OrthoDB" id="263013at2759"/>
<evidence type="ECO:0000256" key="1">
    <source>
        <dbReference type="SAM" id="MobiDB-lite"/>
    </source>
</evidence>
<sequence length="335" mass="36637">MSSSAGATPTTPPAPTPPVAVEDAPMDAPHFRRVAALTYRTAPSPSDGTNDIFEAVLMLAENQLDPDAEVMRENKGGSSASRLEKATWLGRAWRHVVNYTSKNLAQTRQADFLNAFSRQLELNPAEESSTVMVSCQCSIVSGGELRLGSLFATNCGLYFCSRIPEVEPPADTATKSDANANRPKDKGSAQDEPDYIKERVLFTDVASLLPSIFLNQNGTTTPFIQGIPNGVVAPTALQVFTVRLSMVLQFVDLHTVAVKRPEKSAPETVKSRSDTMQDAPCTDVVRKREFNLIGELPPKLDTLKFCALLSRLWARRLHELGRPLENPTTQYADPH</sequence>
<name>A0A836I867_9TRYP</name>
<feature type="region of interest" description="Disordered" evidence="1">
    <location>
        <begin position="169"/>
        <end position="193"/>
    </location>
</feature>
<dbReference type="EMBL" id="JAFJZO010000020">
    <property type="protein sequence ID" value="KAG5506446.1"/>
    <property type="molecule type" value="Genomic_DNA"/>
</dbReference>
<dbReference type="KEGG" id="phet:94291979"/>
<organism evidence="2 3">
    <name type="scientific">Porcisia hertigi</name>
    <dbReference type="NCBI Taxonomy" id="2761500"/>
    <lineage>
        <taxon>Eukaryota</taxon>
        <taxon>Discoba</taxon>
        <taxon>Euglenozoa</taxon>
        <taxon>Kinetoplastea</taxon>
        <taxon>Metakinetoplastina</taxon>
        <taxon>Trypanosomatida</taxon>
        <taxon>Trypanosomatidae</taxon>
        <taxon>Leishmaniinae</taxon>
        <taxon>Porcisia</taxon>
    </lineage>
</organism>
<proteinExistence type="predicted"/>
<keyword evidence="3" id="KW-1185">Reference proteome</keyword>
<dbReference type="Proteomes" id="UP000674318">
    <property type="component" value="Unassembled WGS sequence"/>
</dbReference>
<feature type="compositionally biased region" description="Basic and acidic residues" evidence="1">
    <location>
        <begin position="182"/>
        <end position="193"/>
    </location>
</feature>
<gene>
    <name evidence="2" type="ORF">JKF63_05949</name>
</gene>
<feature type="region of interest" description="Disordered" evidence="1">
    <location>
        <begin position="1"/>
        <end position="24"/>
    </location>
</feature>
<dbReference type="GeneID" id="94291979"/>
<reference evidence="2 3" key="1">
    <citation type="submission" date="2021-02" db="EMBL/GenBank/DDBJ databases">
        <title>Porcisia hertigi Genome sequencing and assembly.</title>
        <authorList>
            <person name="Almutairi H."/>
            <person name="Gatherer D."/>
        </authorList>
    </citation>
    <scope>NUCLEOTIDE SEQUENCE [LARGE SCALE GENOMIC DNA]</scope>
    <source>
        <strain evidence="2 3">C119</strain>
    </source>
</reference>